<evidence type="ECO:0000313" key="1">
    <source>
        <dbReference type="EMBL" id="QDL90827.1"/>
    </source>
</evidence>
<dbReference type="Pfam" id="PF00300">
    <property type="entry name" value="His_Phos_1"/>
    <property type="match status" value="1"/>
</dbReference>
<sequence length="202" mass="21920">MTPTFPTTRIALLRHFPTEWNDEGRLQGRTDVPLSPASRAEIATLRLPDGWEEVPVVSSPLARAMETARAMAGAREVRPDPRLVEMDFGGWEGAVSDDLVADPEVAFGPVETWTWHLRPPGGESPAEMAGRLKPALAEIAAAGPALVVCHRGVIRCLLALATGWDYASPEPFRIRRAAIHEIEVAPDGTPVGLYPPVKLVPR</sequence>
<gene>
    <name evidence="1" type="ORF">FDP22_02920</name>
</gene>
<dbReference type="GO" id="GO:0016791">
    <property type="term" value="F:phosphatase activity"/>
    <property type="evidence" value="ECO:0007669"/>
    <property type="project" value="TreeGrafter"/>
</dbReference>
<dbReference type="Gene3D" id="3.40.50.1240">
    <property type="entry name" value="Phosphoglycerate mutase-like"/>
    <property type="match status" value="1"/>
</dbReference>
<dbReference type="CDD" id="cd07067">
    <property type="entry name" value="HP_PGM_like"/>
    <property type="match status" value="1"/>
</dbReference>
<dbReference type="InterPro" id="IPR013078">
    <property type="entry name" value="His_Pase_superF_clade-1"/>
</dbReference>
<name>A0A5B8FG86_9RHOB</name>
<accession>A0A5B8FG86</accession>
<dbReference type="AlphaFoldDB" id="A0A5B8FG86"/>
<dbReference type="PANTHER" id="PTHR48100">
    <property type="entry name" value="BROAD-SPECIFICITY PHOSPHATASE YOR283W-RELATED"/>
    <property type="match status" value="1"/>
</dbReference>
<protein>
    <submittedName>
        <fullName evidence="1">Histidine phosphatase family protein</fullName>
    </submittedName>
</protein>
<dbReference type="KEGG" id="ppru:FDP22_02920"/>
<dbReference type="SUPFAM" id="SSF53254">
    <property type="entry name" value="Phosphoglycerate mutase-like"/>
    <property type="match status" value="1"/>
</dbReference>
<reference evidence="1 2" key="1">
    <citation type="submission" date="2019-06" db="EMBL/GenBank/DDBJ databases">
        <title>Genome sequence of Rhodobacteraceae bacterium D4M1.</title>
        <authorList>
            <person name="Cao J."/>
        </authorList>
    </citation>
    <scope>NUCLEOTIDE SEQUENCE [LARGE SCALE GENOMIC DNA]</scope>
    <source>
        <strain evidence="1 2">D4M1</strain>
    </source>
</reference>
<evidence type="ECO:0000313" key="2">
    <source>
        <dbReference type="Proteomes" id="UP000305888"/>
    </source>
</evidence>
<dbReference type="PANTHER" id="PTHR48100:SF62">
    <property type="entry name" value="GLUCOSYL-3-PHOSPHOGLYCERATE PHOSPHATASE"/>
    <property type="match status" value="1"/>
</dbReference>
<keyword evidence="2" id="KW-1185">Reference proteome</keyword>
<dbReference type="GO" id="GO:0005737">
    <property type="term" value="C:cytoplasm"/>
    <property type="evidence" value="ECO:0007669"/>
    <property type="project" value="TreeGrafter"/>
</dbReference>
<dbReference type="Proteomes" id="UP000305888">
    <property type="component" value="Chromosome"/>
</dbReference>
<organism evidence="1 2">
    <name type="scientific">Paroceanicella profunda</name>
    <dbReference type="NCBI Taxonomy" id="2579971"/>
    <lineage>
        <taxon>Bacteria</taxon>
        <taxon>Pseudomonadati</taxon>
        <taxon>Pseudomonadota</taxon>
        <taxon>Alphaproteobacteria</taxon>
        <taxon>Rhodobacterales</taxon>
        <taxon>Paracoccaceae</taxon>
        <taxon>Paroceanicella</taxon>
    </lineage>
</organism>
<proteinExistence type="predicted"/>
<dbReference type="InterPro" id="IPR050275">
    <property type="entry name" value="PGM_Phosphatase"/>
</dbReference>
<dbReference type="EMBL" id="CP040818">
    <property type="protein sequence ID" value="QDL90827.1"/>
    <property type="molecule type" value="Genomic_DNA"/>
</dbReference>
<dbReference type="RefSeq" id="WP_138576361.1">
    <property type="nucleotide sequence ID" value="NZ_CP040818.1"/>
</dbReference>
<dbReference type="SMART" id="SM00855">
    <property type="entry name" value="PGAM"/>
    <property type="match status" value="1"/>
</dbReference>
<dbReference type="OrthoDB" id="9781415at2"/>
<dbReference type="InterPro" id="IPR029033">
    <property type="entry name" value="His_PPase_superfam"/>
</dbReference>